<keyword evidence="6" id="KW-0119">Carbohydrate metabolism</keyword>
<feature type="disulfide bond" evidence="7">
    <location>
        <begin position="160"/>
        <end position="172"/>
    </location>
</feature>
<evidence type="ECO:0000313" key="11">
    <source>
        <dbReference type="Proteomes" id="UP000193920"/>
    </source>
</evidence>
<keyword evidence="11" id="KW-1185">Reference proteome</keyword>
<evidence type="ECO:0000256" key="2">
    <source>
        <dbReference type="ARBA" id="ARBA00022669"/>
    </source>
</evidence>
<evidence type="ECO:0000256" key="7">
    <source>
        <dbReference type="PROSITE-ProRule" id="PRU00261"/>
    </source>
</evidence>
<dbReference type="PROSITE" id="PS50941">
    <property type="entry name" value="CHIT_BIND_I_2"/>
    <property type="match status" value="1"/>
</dbReference>
<dbReference type="AlphaFoldDB" id="A0A1Y1YKD9"/>
<dbReference type="SMART" id="SM00270">
    <property type="entry name" value="ChtBD1"/>
    <property type="match status" value="1"/>
</dbReference>
<protein>
    <recommendedName>
        <fullName evidence="9">Chitin-binding type-1 domain-containing protein</fullName>
    </recommendedName>
</protein>
<dbReference type="PROSITE" id="PS00026">
    <property type="entry name" value="CHIT_BIND_I_1"/>
    <property type="match status" value="1"/>
</dbReference>
<keyword evidence="3" id="KW-0479">Metal-binding</keyword>
<evidence type="ECO:0000256" key="4">
    <source>
        <dbReference type="ARBA" id="ARBA00022729"/>
    </source>
</evidence>
<dbReference type="PANTHER" id="PTHR46471">
    <property type="entry name" value="CHITIN DEACETYLASE"/>
    <property type="match status" value="1"/>
</dbReference>
<dbReference type="CDD" id="cd11618">
    <property type="entry name" value="ChtBD1_1"/>
    <property type="match status" value="1"/>
</dbReference>
<sequence>MNFLKSLFSFLLVINAIYCINLPSNAEGNFNEEYKFKLTKRSYSDNDLNSKFFDDMRKELETNPIYDDMRRELENNPIYDDMRKEIENNPIYDDMRKEMENNSNYDNMRKEMETNPIYNDMRLEIEEKPKKTKTTSKKQIIPTILSSDKCGSKKDGIYMCKRSYCCSKYGYCGKSSAYCDSGCQSRYGKCW</sequence>
<comment type="caution">
    <text evidence="7">Lacks conserved residue(s) required for the propagation of feature annotation.</text>
</comment>
<evidence type="ECO:0000256" key="6">
    <source>
        <dbReference type="ARBA" id="ARBA00023277"/>
    </source>
</evidence>
<dbReference type="SUPFAM" id="SSF57016">
    <property type="entry name" value="Plant lectins/antimicrobial peptides"/>
    <property type="match status" value="1"/>
</dbReference>
<dbReference type="InterPro" id="IPR036861">
    <property type="entry name" value="Endochitinase-like_sf"/>
</dbReference>
<evidence type="ECO:0000256" key="3">
    <source>
        <dbReference type="ARBA" id="ARBA00022723"/>
    </source>
</evidence>
<gene>
    <name evidence="10" type="ORF">LY90DRAFT_519980</name>
</gene>
<evidence type="ECO:0000313" key="10">
    <source>
        <dbReference type="EMBL" id="ORX98448.1"/>
    </source>
</evidence>
<comment type="cofactor">
    <cofactor evidence="1">
        <name>Co(2+)</name>
        <dbReference type="ChEBI" id="CHEBI:48828"/>
    </cofactor>
</comment>
<feature type="disulfide bond" evidence="7">
    <location>
        <begin position="165"/>
        <end position="179"/>
    </location>
</feature>
<dbReference type="InterPro" id="IPR018371">
    <property type="entry name" value="Chitin-binding_1_CS"/>
</dbReference>
<dbReference type="GO" id="GO:0008061">
    <property type="term" value="F:chitin binding"/>
    <property type="evidence" value="ECO:0007669"/>
    <property type="project" value="UniProtKB-UniRule"/>
</dbReference>
<feature type="signal peptide" evidence="8">
    <location>
        <begin position="1"/>
        <end position="19"/>
    </location>
</feature>
<feature type="domain" description="Chitin-binding type-1" evidence="9">
    <location>
        <begin position="147"/>
        <end position="191"/>
    </location>
</feature>
<reference evidence="10 11" key="1">
    <citation type="submission" date="2016-08" db="EMBL/GenBank/DDBJ databases">
        <title>A Parts List for Fungal Cellulosomes Revealed by Comparative Genomics.</title>
        <authorList>
            <consortium name="DOE Joint Genome Institute"/>
            <person name="Haitjema C.H."/>
            <person name="Gilmore S.P."/>
            <person name="Henske J.K."/>
            <person name="Solomon K.V."/>
            <person name="De Groot R."/>
            <person name="Kuo A."/>
            <person name="Mondo S.J."/>
            <person name="Salamov A.A."/>
            <person name="Labutti K."/>
            <person name="Zhao Z."/>
            <person name="Chiniquy J."/>
            <person name="Barry K."/>
            <person name="Brewer H.M."/>
            <person name="Purvine S.O."/>
            <person name="Wright A.T."/>
            <person name="Boxma B."/>
            <person name="Van Alen T."/>
            <person name="Hackstein J.H."/>
            <person name="Baker S.E."/>
            <person name="Grigoriev I.V."/>
            <person name="O'Malley M.A."/>
        </authorList>
    </citation>
    <scope>NUCLEOTIDE SEQUENCE [LARGE SCALE GENOMIC DNA]</scope>
    <source>
        <strain evidence="10 11">G1</strain>
    </source>
</reference>
<dbReference type="OrthoDB" id="5985073at2759"/>
<dbReference type="GO" id="GO:0016787">
    <property type="term" value="F:hydrolase activity"/>
    <property type="evidence" value="ECO:0007669"/>
    <property type="project" value="UniProtKB-KW"/>
</dbReference>
<name>A0A1Y1YKD9_9FUNG</name>
<dbReference type="Gene3D" id="3.30.60.10">
    <property type="entry name" value="Endochitinase-like"/>
    <property type="match status" value="1"/>
</dbReference>
<comment type="caution">
    <text evidence="10">The sequence shown here is derived from an EMBL/GenBank/DDBJ whole genome shotgun (WGS) entry which is preliminary data.</text>
</comment>
<dbReference type="STRING" id="1754190.A0A1Y1YKD9"/>
<evidence type="ECO:0000256" key="1">
    <source>
        <dbReference type="ARBA" id="ARBA00001941"/>
    </source>
</evidence>
<keyword evidence="5" id="KW-0378">Hydrolase</keyword>
<proteinExistence type="predicted"/>
<keyword evidence="2 7" id="KW-0147">Chitin-binding</keyword>
<dbReference type="Proteomes" id="UP000193920">
    <property type="component" value="Unassembled WGS sequence"/>
</dbReference>
<dbReference type="EMBL" id="MCOG01000566">
    <property type="protein sequence ID" value="ORX98448.1"/>
    <property type="molecule type" value="Genomic_DNA"/>
</dbReference>
<keyword evidence="4 8" id="KW-0732">Signal</keyword>
<organism evidence="10 11">
    <name type="scientific">Neocallimastix californiae</name>
    <dbReference type="NCBI Taxonomy" id="1754190"/>
    <lineage>
        <taxon>Eukaryota</taxon>
        <taxon>Fungi</taxon>
        <taxon>Fungi incertae sedis</taxon>
        <taxon>Chytridiomycota</taxon>
        <taxon>Chytridiomycota incertae sedis</taxon>
        <taxon>Neocallimastigomycetes</taxon>
        <taxon>Neocallimastigales</taxon>
        <taxon>Neocallimastigaceae</taxon>
        <taxon>Neocallimastix</taxon>
    </lineage>
</organism>
<feature type="chain" id="PRO_5012395261" description="Chitin-binding type-1 domain-containing protein" evidence="8">
    <location>
        <begin position="20"/>
        <end position="191"/>
    </location>
</feature>
<dbReference type="PANTHER" id="PTHR46471:SF2">
    <property type="entry name" value="CHITIN DEACETYLASE-RELATED"/>
    <property type="match status" value="1"/>
</dbReference>
<evidence type="ECO:0000256" key="8">
    <source>
        <dbReference type="SAM" id="SignalP"/>
    </source>
</evidence>
<dbReference type="GO" id="GO:0046872">
    <property type="term" value="F:metal ion binding"/>
    <property type="evidence" value="ECO:0007669"/>
    <property type="project" value="UniProtKB-KW"/>
</dbReference>
<dbReference type="Pfam" id="PF00187">
    <property type="entry name" value="Chitin_bind_1"/>
    <property type="match status" value="1"/>
</dbReference>
<dbReference type="InterPro" id="IPR001002">
    <property type="entry name" value="Chitin-bd_1"/>
</dbReference>
<evidence type="ECO:0000256" key="5">
    <source>
        <dbReference type="ARBA" id="ARBA00022801"/>
    </source>
</evidence>
<keyword evidence="7" id="KW-1015">Disulfide bond</keyword>
<accession>A0A1Y1YKD9</accession>
<evidence type="ECO:0000259" key="9">
    <source>
        <dbReference type="PROSITE" id="PS50941"/>
    </source>
</evidence>